<evidence type="ECO:0000313" key="11">
    <source>
        <dbReference type="EMBL" id="VAH08685.1"/>
    </source>
</evidence>
<dbReference type="InterPro" id="IPR032675">
    <property type="entry name" value="LRR_dom_sf"/>
</dbReference>
<dbReference type="GO" id="GO:0042742">
    <property type="term" value="P:defense response to bacterium"/>
    <property type="evidence" value="ECO:0007669"/>
    <property type="project" value="UniProtKB-ARBA"/>
</dbReference>
<dbReference type="InterPro" id="IPR056789">
    <property type="entry name" value="LRR_R13L1-DRL21"/>
</dbReference>
<dbReference type="SUPFAM" id="SSF52540">
    <property type="entry name" value="P-loop containing nucleoside triphosphate hydrolases"/>
    <property type="match status" value="1"/>
</dbReference>
<sequence>MIKLSTALVDDRKEYDSFFSEKYILSFSWYQEKRLWSQWQSNNSVPPPTHTHTPTSSPLVLDSQFASLGDCKQPKTMPIGEAVLSAFMQALFEKVIATAFGELKLPQDVAEELEKLSSSLSTIQAHVEDAEERQLKDKAARSWLAKLKDVAYEMDDLLDDYAAEALRSKLEGPSRDNHLSKVRSCFCCFWFNTCLFNHKILQDIKKVEEKLNRLVQEREIIGPNMISATDRKELKERPQTSSIIDDSSVFGREEDKETIVKMLLDQNNSNHANLSILPIVGMGGLGKTTLTQLVYNDTRIKEHFQLRVWLCVSENFDQMKLTKETIESVASEFESTISWVSSVTTNMNLLQEDLSKKLKGKRFLLVLDDVWNEDPEKWGTYRRALLTGGKGSRIVVTTRNKNVGKLMGGMTPYYLNQLSDNDCWSLFRSYAFVDGNSNAHPNLEMIGMEIVKKLKGLPLAAKAIGSLLCSQDTEDDWKNVLRSEIWELPSDKNNILPALRLSYNHLPAILKRCFAFCSVFHKDYVFEKDKLVQIWMALGFIQPQRRRRMEEIGSSYFDELLSRSFFQHHKGGYVMHDAMHDLAQSVSIHEYLRLDDLPNNSSSARSARHLSFSCENRSETSFEAFLGFKRARTLLLLSGYKSMTRSVPSDLFLKLRYLHVLDLNRRDITELPDSIGSLKMLRYLNLSGTGIAMLPSSIGRLFSLQILKLKNCHQLDCLPQSITNLVNLRWLEARTELVTGIARIGKLTCLQQLDEFVVRTDKGYKISELKEMKEIRGHICIKNIECVASIEEAIGAFLSEKAFISILDLIWSDNRHIASEEANQDKRILEVLRPHHELNELTVKAFAGSSFPNWFGSLSHLQTLHLSDCTKCSTLPALGELPQLKYLDIGGFPAIIQISQDFSGTNGVNGFPALKELVFEDMSNFKRWASVQDGEFLPSLTELVVVDCPKITEFPLLPSMLVKLKVSETGFTILPEVHIPNSQFPSSLECLQIHQCPNLTSLQEGLLSQQLLALQQLTITQCLDLIDLPVEGFRSLSALKSLHIYDCPRLAPSGQHSLLPSKLEDLRISSCSNLINPLLQELNQLSSLTHLTTADCASLQSFPVKLPATLQKLEILDCINLIYLPAGLEDASCLTTITILKCPLIPCLPGRLTGSLKELYIKECPFLLESCQENSGRDWCNIAHVPIIEISDDTNITNKSTRRRLS</sequence>
<dbReference type="Pfam" id="PF18052">
    <property type="entry name" value="Rx_N"/>
    <property type="match status" value="1"/>
</dbReference>
<dbReference type="SUPFAM" id="SSF52047">
    <property type="entry name" value="RNI-like"/>
    <property type="match status" value="1"/>
</dbReference>
<dbReference type="PANTHER" id="PTHR36766:SF51">
    <property type="entry name" value="DISEASE RESISTANCE RPP13-LIKE PROTEIN 1"/>
    <property type="match status" value="1"/>
</dbReference>
<evidence type="ECO:0000259" key="9">
    <source>
        <dbReference type="Pfam" id="PF23559"/>
    </source>
</evidence>
<dbReference type="InterPro" id="IPR027417">
    <property type="entry name" value="P-loop_NTPase"/>
</dbReference>
<dbReference type="Gene3D" id="1.10.8.430">
    <property type="entry name" value="Helical domain of apoptotic protease-activating factors"/>
    <property type="match status" value="1"/>
</dbReference>
<comment type="similarity">
    <text evidence="1">Belongs to the disease resistance NB-LRR family.</text>
</comment>
<dbReference type="InterPro" id="IPR041118">
    <property type="entry name" value="Rx_N"/>
</dbReference>
<proteinExistence type="inferred from homology"/>
<dbReference type="Pfam" id="PF00931">
    <property type="entry name" value="NB-ARC"/>
    <property type="match status" value="1"/>
</dbReference>
<name>A0A9R0QDQ3_TRITD</name>
<dbReference type="FunFam" id="3.40.50.300:FF:001091">
    <property type="entry name" value="Probable disease resistance protein At1g61300"/>
    <property type="match status" value="1"/>
</dbReference>
<dbReference type="InterPro" id="IPR042197">
    <property type="entry name" value="Apaf_helical"/>
</dbReference>
<feature type="domain" description="NB-ARC" evidence="7">
    <location>
        <begin position="253"/>
        <end position="432"/>
    </location>
</feature>
<accession>A0A9R0QDQ3</accession>
<dbReference type="InterPro" id="IPR002182">
    <property type="entry name" value="NB-ARC"/>
</dbReference>
<keyword evidence="4" id="KW-0547">Nucleotide-binding</keyword>
<dbReference type="Pfam" id="PF25019">
    <property type="entry name" value="LRR_R13L1-DRL21"/>
    <property type="match status" value="1"/>
</dbReference>
<dbReference type="Proteomes" id="UP000324705">
    <property type="component" value="Chromosome 1A"/>
</dbReference>
<feature type="domain" description="Disease resistance protein winged helix" evidence="9">
    <location>
        <begin position="519"/>
        <end position="583"/>
    </location>
</feature>
<keyword evidence="6" id="KW-0067">ATP-binding</keyword>
<evidence type="ECO:0000256" key="6">
    <source>
        <dbReference type="ARBA" id="ARBA00022840"/>
    </source>
</evidence>
<evidence type="ECO:0008006" key="13">
    <source>
        <dbReference type="Google" id="ProtNLM"/>
    </source>
</evidence>
<dbReference type="GO" id="GO:0002758">
    <property type="term" value="P:innate immune response-activating signaling pathway"/>
    <property type="evidence" value="ECO:0007669"/>
    <property type="project" value="UniProtKB-ARBA"/>
</dbReference>
<keyword evidence="3" id="KW-0677">Repeat</keyword>
<dbReference type="SUPFAM" id="SSF52058">
    <property type="entry name" value="L domain-like"/>
    <property type="match status" value="1"/>
</dbReference>
<dbReference type="FunFam" id="1.10.10.10:FF:000322">
    <property type="entry name" value="Probable disease resistance protein At1g63360"/>
    <property type="match status" value="1"/>
</dbReference>
<gene>
    <name evidence="11" type="ORF">TRITD_1Av1G185560</name>
</gene>
<dbReference type="InterPro" id="IPR058922">
    <property type="entry name" value="WHD_DRP"/>
</dbReference>
<feature type="domain" description="Disease resistance N-terminal" evidence="8">
    <location>
        <begin position="87"/>
        <end position="174"/>
    </location>
</feature>
<evidence type="ECO:0000259" key="8">
    <source>
        <dbReference type="Pfam" id="PF18052"/>
    </source>
</evidence>
<dbReference type="GO" id="GO:0005524">
    <property type="term" value="F:ATP binding"/>
    <property type="evidence" value="ECO:0007669"/>
    <property type="project" value="UniProtKB-KW"/>
</dbReference>
<keyword evidence="12" id="KW-1185">Reference proteome</keyword>
<protein>
    <recommendedName>
        <fullName evidence="13">Disease resistance protein RGA3</fullName>
    </recommendedName>
</protein>
<dbReference type="Gene3D" id="3.40.50.300">
    <property type="entry name" value="P-loop containing nucleotide triphosphate hydrolases"/>
    <property type="match status" value="1"/>
</dbReference>
<evidence type="ECO:0000259" key="7">
    <source>
        <dbReference type="Pfam" id="PF00931"/>
    </source>
</evidence>
<dbReference type="Gramene" id="TRITD1Av1G185560.1">
    <property type="protein sequence ID" value="TRITD1Av1G185560.1"/>
    <property type="gene ID" value="TRITD1Av1G185560"/>
</dbReference>
<evidence type="ECO:0000256" key="4">
    <source>
        <dbReference type="ARBA" id="ARBA00022741"/>
    </source>
</evidence>
<keyword evidence="5" id="KW-0611">Plant defense</keyword>
<dbReference type="PRINTS" id="PR00364">
    <property type="entry name" value="DISEASERSIST"/>
</dbReference>
<dbReference type="PANTHER" id="PTHR36766">
    <property type="entry name" value="PLANT BROAD-SPECTRUM MILDEW RESISTANCE PROTEIN RPW8"/>
    <property type="match status" value="1"/>
</dbReference>
<dbReference type="Pfam" id="PF23559">
    <property type="entry name" value="WHD_DRP"/>
    <property type="match status" value="1"/>
</dbReference>
<dbReference type="EMBL" id="LT934111">
    <property type="protein sequence ID" value="VAH08685.1"/>
    <property type="molecule type" value="Genomic_DNA"/>
</dbReference>
<evidence type="ECO:0000256" key="5">
    <source>
        <dbReference type="ARBA" id="ARBA00022821"/>
    </source>
</evidence>
<keyword evidence="2" id="KW-0433">Leucine-rich repeat</keyword>
<evidence type="ECO:0000256" key="2">
    <source>
        <dbReference type="ARBA" id="ARBA00022614"/>
    </source>
</evidence>
<evidence type="ECO:0000313" key="12">
    <source>
        <dbReference type="Proteomes" id="UP000324705"/>
    </source>
</evidence>
<dbReference type="GO" id="GO:0043531">
    <property type="term" value="F:ADP binding"/>
    <property type="evidence" value="ECO:0007669"/>
    <property type="project" value="InterPro"/>
</dbReference>
<dbReference type="Gene3D" id="1.20.5.4130">
    <property type="match status" value="1"/>
</dbReference>
<dbReference type="AlphaFoldDB" id="A0A9R0QDQ3"/>
<evidence type="ECO:0000256" key="3">
    <source>
        <dbReference type="ARBA" id="ARBA00022737"/>
    </source>
</evidence>
<dbReference type="GO" id="GO:0009626">
    <property type="term" value="P:plant-type hypersensitive response"/>
    <property type="evidence" value="ECO:0007669"/>
    <property type="project" value="UniProtKB-ARBA"/>
</dbReference>
<reference evidence="11 12" key="1">
    <citation type="submission" date="2017-09" db="EMBL/GenBank/DDBJ databases">
        <authorList>
            <consortium name="International Durum Wheat Genome Sequencing Consortium (IDWGSC)"/>
            <person name="Milanesi L."/>
        </authorList>
    </citation>
    <scope>NUCLEOTIDE SEQUENCE [LARGE SCALE GENOMIC DNA]</scope>
    <source>
        <strain evidence="12">cv. Svevo</strain>
    </source>
</reference>
<evidence type="ECO:0000256" key="1">
    <source>
        <dbReference type="ARBA" id="ARBA00008894"/>
    </source>
</evidence>
<feature type="domain" description="R13L1/DRL21-like LRR repeat region" evidence="10">
    <location>
        <begin position="766"/>
        <end position="891"/>
    </location>
</feature>
<organism evidence="11 12">
    <name type="scientific">Triticum turgidum subsp. durum</name>
    <name type="common">Durum wheat</name>
    <name type="synonym">Triticum durum</name>
    <dbReference type="NCBI Taxonomy" id="4567"/>
    <lineage>
        <taxon>Eukaryota</taxon>
        <taxon>Viridiplantae</taxon>
        <taxon>Streptophyta</taxon>
        <taxon>Embryophyta</taxon>
        <taxon>Tracheophyta</taxon>
        <taxon>Spermatophyta</taxon>
        <taxon>Magnoliopsida</taxon>
        <taxon>Liliopsida</taxon>
        <taxon>Poales</taxon>
        <taxon>Poaceae</taxon>
        <taxon>BOP clade</taxon>
        <taxon>Pooideae</taxon>
        <taxon>Triticodae</taxon>
        <taxon>Triticeae</taxon>
        <taxon>Triticinae</taxon>
        <taxon>Triticum</taxon>
    </lineage>
</organism>
<evidence type="ECO:0000259" key="10">
    <source>
        <dbReference type="Pfam" id="PF25019"/>
    </source>
</evidence>
<dbReference type="OMA" id="FESTISW"/>
<dbReference type="Gene3D" id="3.80.10.10">
    <property type="entry name" value="Ribonuclease Inhibitor"/>
    <property type="match status" value="3"/>
</dbReference>